<protein>
    <submittedName>
        <fullName evidence="4">Peptidase S9</fullName>
    </submittedName>
</protein>
<feature type="domain" description="Peptidase S9 prolyl oligopeptidase catalytic" evidence="2">
    <location>
        <begin position="506"/>
        <end position="698"/>
    </location>
</feature>
<reference evidence="4 5" key="1">
    <citation type="submission" date="2016-05" db="EMBL/GenBank/DDBJ databases">
        <title>Niabella ginsenosidivorans BS26 whole genome sequencing.</title>
        <authorList>
            <person name="Im W.T."/>
            <person name="Siddiqi M.Z."/>
        </authorList>
    </citation>
    <scope>NUCLEOTIDE SEQUENCE [LARGE SCALE GENOMIC DNA]</scope>
    <source>
        <strain evidence="4 5">BS26</strain>
    </source>
</reference>
<feature type="chain" id="PRO_5008389832" evidence="1">
    <location>
        <begin position="20"/>
        <end position="712"/>
    </location>
</feature>
<dbReference type="Gene3D" id="2.140.10.30">
    <property type="entry name" value="Dipeptidylpeptidase IV, N-terminal domain"/>
    <property type="match status" value="1"/>
</dbReference>
<dbReference type="PANTHER" id="PTHR11731:SF118">
    <property type="entry name" value="BLR1971 PROTEIN"/>
    <property type="match status" value="1"/>
</dbReference>
<dbReference type="OrthoDB" id="9812921at2"/>
<sequence length="712" mass="79592">MKRYLFLAGFLFLTIVVGAQNKKTLTTADYDRAVTRLSAGPVAKEFARQNITPQWSEDGRLWYKDPVSDQYVIIDPLAKKTDKILTNKAPEEKRPLNRRRADVKLAVSPDGKKAVFIKNWNLWVKDITTGIEKQLTTDGIENFGYATDNAGWKHSDAPIVLWSPDSRKIATFQQDQRHVKDMYLVRTKVGAPELEQWKYPLPGDSAVIRIHRVIIDVESSAVVRLKMPPDDHRGTLSDDIAVDGELGDAQWSADGRQLAFVSVSRDHKTAVFRLADAGTGAVRTVFKEEVPTQYESGQGMINWQFFPGTDEFIWYSERSGWGHLYLYDLNTGKLKNQITKGDFVVTQLLSADPVKRKIIFEAKGKEPGENPYYSHFYKIDFNGKHLVPLTTEPGTHTVSFSPDGNYFVDRYSAPAIPPVVKLKTGKGKTISELGAVDLGKLKAKGWTAPELFSVRSANGQFDLYGLMYRPAQLDTSKKYPVVVYIYPGPQGGSVGNWSFNPAAGDYQALAELGFIVVRLEGSCNPNRSKAFHDACYGHMGENTLPDQVAGVKQLAAKHPFMDLDRVGIWGHSGGGFATVTALFRYPEFFKAGIAESGNHDNRSYEDDWGERYIGLLEGDNYEKQANQIYAGNLQGKLLLVTGGMDDNVPPYNTYLVADALIKANKTFDLLVLPNARHGYGADGAYVMRRRWDYFVEHLLGATPPKDYKIDVK</sequence>
<evidence type="ECO:0000313" key="4">
    <source>
        <dbReference type="EMBL" id="ANH82175.1"/>
    </source>
</evidence>
<dbReference type="KEGG" id="nia:A8C56_15435"/>
<dbReference type="GO" id="GO:0008236">
    <property type="term" value="F:serine-type peptidase activity"/>
    <property type="evidence" value="ECO:0007669"/>
    <property type="project" value="InterPro"/>
</dbReference>
<dbReference type="GO" id="GO:0006508">
    <property type="term" value="P:proteolysis"/>
    <property type="evidence" value="ECO:0007669"/>
    <property type="project" value="InterPro"/>
</dbReference>
<dbReference type="SUPFAM" id="SSF82171">
    <property type="entry name" value="DPP6 N-terminal domain-like"/>
    <property type="match status" value="1"/>
</dbReference>
<feature type="signal peptide" evidence="1">
    <location>
        <begin position="1"/>
        <end position="19"/>
    </location>
</feature>
<dbReference type="AlphaFoldDB" id="A0A1A9I4D2"/>
<gene>
    <name evidence="4" type="ORF">A8C56_15435</name>
</gene>
<dbReference type="Proteomes" id="UP000077667">
    <property type="component" value="Chromosome"/>
</dbReference>
<keyword evidence="1" id="KW-0732">Signal</keyword>
<dbReference type="STRING" id="1176587.A8C56_15435"/>
<dbReference type="EMBL" id="CP015772">
    <property type="protein sequence ID" value="ANH82175.1"/>
    <property type="molecule type" value="Genomic_DNA"/>
</dbReference>
<dbReference type="Pfam" id="PF00930">
    <property type="entry name" value="DPPIV_N"/>
    <property type="match status" value="1"/>
</dbReference>
<dbReference type="Pfam" id="PF00326">
    <property type="entry name" value="Peptidase_S9"/>
    <property type="match status" value="1"/>
</dbReference>
<accession>A0A1A9I4D2</accession>
<dbReference type="PANTHER" id="PTHR11731">
    <property type="entry name" value="PROTEASE FAMILY S9B,C DIPEPTIDYL-PEPTIDASE IV-RELATED"/>
    <property type="match status" value="1"/>
</dbReference>
<keyword evidence="5" id="KW-1185">Reference proteome</keyword>
<evidence type="ECO:0000313" key="5">
    <source>
        <dbReference type="Proteomes" id="UP000077667"/>
    </source>
</evidence>
<evidence type="ECO:0000259" key="3">
    <source>
        <dbReference type="Pfam" id="PF00930"/>
    </source>
</evidence>
<dbReference type="InterPro" id="IPR002469">
    <property type="entry name" value="Peptidase_S9B_N"/>
</dbReference>
<organism evidence="4 5">
    <name type="scientific">Niabella ginsenosidivorans</name>
    <dbReference type="NCBI Taxonomy" id="1176587"/>
    <lineage>
        <taxon>Bacteria</taxon>
        <taxon>Pseudomonadati</taxon>
        <taxon>Bacteroidota</taxon>
        <taxon>Chitinophagia</taxon>
        <taxon>Chitinophagales</taxon>
        <taxon>Chitinophagaceae</taxon>
        <taxon>Niabella</taxon>
    </lineage>
</organism>
<dbReference type="InterPro" id="IPR050278">
    <property type="entry name" value="Serine_Prot_S9B/DPPIV"/>
</dbReference>
<proteinExistence type="predicted"/>
<dbReference type="RefSeq" id="WP_067757876.1">
    <property type="nucleotide sequence ID" value="NZ_CP015772.1"/>
</dbReference>
<dbReference type="SUPFAM" id="SSF53474">
    <property type="entry name" value="alpha/beta-Hydrolases"/>
    <property type="match status" value="1"/>
</dbReference>
<dbReference type="InterPro" id="IPR029058">
    <property type="entry name" value="AB_hydrolase_fold"/>
</dbReference>
<evidence type="ECO:0000256" key="1">
    <source>
        <dbReference type="SAM" id="SignalP"/>
    </source>
</evidence>
<dbReference type="InterPro" id="IPR001375">
    <property type="entry name" value="Peptidase_S9_cat"/>
</dbReference>
<feature type="domain" description="Dipeptidylpeptidase IV N-terminal" evidence="3">
    <location>
        <begin position="63"/>
        <end position="418"/>
    </location>
</feature>
<name>A0A1A9I4D2_9BACT</name>
<evidence type="ECO:0000259" key="2">
    <source>
        <dbReference type="Pfam" id="PF00326"/>
    </source>
</evidence>
<dbReference type="Gene3D" id="3.40.50.1820">
    <property type="entry name" value="alpha/beta hydrolase"/>
    <property type="match status" value="1"/>
</dbReference>